<proteinExistence type="predicted"/>
<accession>M2RBU1</accession>
<dbReference type="Gene3D" id="2.60.120.620">
    <property type="entry name" value="q2cbj1_9rhob like domain"/>
    <property type="match status" value="1"/>
</dbReference>
<dbReference type="EMBL" id="KB445798">
    <property type="protein sequence ID" value="EMD36266.1"/>
    <property type="molecule type" value="Genomic_DNA"/>
</dbReference>
<dbReference type="AlphaFoldDB" id="M2RBU1"/>
<feature type="region of interest" description="Disordered" evidence="1">
    <location>
        <begin position="1"/>
        <end position="24"/>
    </location>
</feature>
<evidence type="ECO:0000259" key="2">
    <source>
        <dbReference type="Pfam" id="PF13640"/>
    </source>
</evidence>
<dbReference type="PANTHER" id="PTHR33099">
    <property type="entry name" value="FE2OG DIOXYGENASE DOMAIN-CONTAINING PROTEIN"/>
    <property type="match status" value="1"/>
</dbReference>
<reference evidence="3 4" key="1">
    <citation type="journal article" date="2012" name="Proc. Natl. Acad. Sci. U.S.A.">
        <title>Comparative genomics of Ceriporiopsis subvermispora and Phanerochaete chrysosporium provide insight into selective ligninolysis.</title>
        <authorList>
            <person name="Fernandez-Fueyo E."/>
            <person name="Ruiz-Duenas F.J."/>
            <person name="Ferreira P."/>
            <person name="Floudas D."/>
            <person name="Hibbett D.S."/>
            <person name="Canessa P."/>
            <person name="Larrondo L.F."/>
            <person name="James T.Y."/>
            <person name="Seelenfreund D."/>
            <person name="Lobos S."/>
            <person name="Polanco R."/>
            <person name="Tello M."/>
            <person name="Honda Y."/>
            <person name="Watanabe T."/>
            <person name="Watanabe T."/>
            <person name="Ryu J.S."/>
            <person name="Kubicek C.P."/>
            <person name="Schmoll M."/>
            <person name="Gaskell J."/>
            <person name="Hammel K.E."/>
            <person name="St John F.J."/>
            <person name="Vanden Wymelenberg A."/>
            <person name="Sabat G."/>
            <person name="Splinter BonDurant S."/>
            <person name="Syed K."/>
            <person name="Yadav J.S."/>
            <person name="Doddapaneni H."/>
            <person name="Subramanian V."/>
            <person name="Lavin J.L."/>
            <person name="Oguiza J.A."/>
            <person name="Perez G."/>
            <person name="Pisabarro A.G."/>
            <person name="Ramirez L."/>
            <person name="Santoyo F."/>
            <person name="Master E."/>
            <person name="Coutinho P.M."/>
            <person name="Henrissat B."/>
            <person name="Lombard V."/>
            <person name="Magnuson J.K."/>
            <person name="Kuees U."/>
            <person name="Hori C."/>
            <person name="Igarashi K."/>
            <person name="Samejima M."/>
            <person name="Held B.W."/>
            <person name="Barry K.W."/>
            <person name="LaButti K.M."/>
            <person name="Lapidus A."/>
            <person name="Lindquist E.A."/>
            <person name="Lucas S.M."/>
            <person name="Riley R."/>
            <person name="Salamov A.A."/>
            <person name="Hoffmeister D."/>
            <person name="Schwenk D."/>
            <person name="Hadar Y."/>
            <person name="Yarden O."/>
            <person name="de Vries R.P."/>
            <person name="Wiebenga A."/>
            <person name="Stenlid J."/>
            <person name="Eastwood D."/>
            <person name="Grigoriev I.V."/>
            <person name="Berka R.M."/>
            <person name="Blanchette R.A."/>
            <person name="Kersten P."/>
            <person name="Martinez A.T."/>
            <person name="Vicuna R."/>
            <person name="Cullen D."/>
        </authorList>
    </citation>
    <scope>NUCLEOTIDE SEQUENCE [LARGE SCALE GENOMIC DNA]</scope>
    <source>
        <strain evidence="3 4">B</strain>
    </source>
</reference>
<dbReference type="Proteomes" id="UP000016930">
    <property type="component" value="Unassembled WGS sequence"/>
</dbReference>
<keyword evidence="4" id="KW-1185">Reference proteome</keyword>
<dbReference type="OrthoDB" id="27483at2759"/>
<organism evidence="3 4">
    <name type="scientific">Ceriporiopsis subvermispora (strain B)</name>
    <name type="common">White-rot fungus</name>
    <name type="synonym">Gelatoporia subvermispora</name>
    <dbReference type="NCBI Taxonomy" id="914234"/>
    <lineage>
        <taxon>Eukaryota</taxon>
        <taxon>Fungi</taxon>
        <taxon>Dikarya</taxon>
        <taxon>Basidiomycota</taxon>
        <taxon>Agaricomycotina</taxon>
        <taxon>Agaricomycetes</taxon>
        <taxon>Polyporales</taxon>
        <taxon>Gelatoporiaceae</taxon>
        <taxon>Gelatoporia</taxon>
    </lineage>
</organism>
<dbReference type="PANTHER" id="PTHR33099:SF14">
    <property type="entry name" value="PROLYL 4-HYDROXYLASE ALPHA SUBUNIT FE(2+) 2OG DIOXYGENASE DOMAIN-CONTAINING PROTEIN"/>
    <property type="match status" value="1"/>
</dbReference>
<dbReference type="InterPro" id="IPR044862">
    <property type="entry name" value="Pro_4_hyd_alph_FE2OG_OXY"/>
</dbReference>
<dbReference type="HOGENOM" id="CLU_019613_2_1_1"/>
<protein>
    <recommendedName>
        <fullName evidence="2">Prolyl 4-hydroxylase alpha subunit Fe(2+) 2OG dioxygenase domain-containing protein</fullName>
    </recommendedName>
</protein>
<feature type="domain" description="Prolyl 4-hydroxylase alpha subunit Fe(2+) 2OG dioxygenase" evidence="2">
    <location>
        <begin position="144"/>
        <end position="236"/>
    </location>
</feature>
<evidence type="ECO:0000256" key="1">
    <source>
        <dbReference type="SAM" id="MobiDB-lite"/>
    </source>
</evidence>
<evidence type="ECO:0000313" key="3">
    <source>
        <dbReference type="EMBL" id="EMD36266.1"/>
    </source>
</evidence>
<gene>
    <name evidence="3" type="ORF">CERSUDRAFT_137898</name>
</gene>
<sequence>MIDYSDYESNTYSDAEPDTQPPSDPMVQVLADAFKARPPFCSGVFKLHAEDLILYYGKTGNAERIDFNNPSEDKLKHLAEVCDPATFGRGDQDIYDESYRKAGKLDSKYFSIKFDPLCCGLLDAVRGDLLEGENDRPIRAELYKLNVYGPGSFFKAHKDTPRGQEMFGSLVLVFPAKYDGGALKLRHEGAEWTIDSATALADAQESCIGYTAFFSDVEHEVAPVISGYRVTVTYNLYNSASVDAIPTSEGLAVARSPPANEVVFESALRTLLQDESFMPNGGTLGFGLRHEYPCDRKDPTKTDLGQFEHRLKGSDAMLFRVCSAMGLSPAIRVVYNMTYHGQVLLDRIGDFGWEWNPEDADGGAGQWLEDSYGGKLLVAGCHDFKTEVFPVTWVTRYECNELASLPFTTYGNEHGMHWAYIYLCLIVEVPAPPRIIDN</sequence>
<dbReference type="Pfam" id="PF13640">
    <property type="entry name" value="2OG-FeII_Oxy_3"/>
    <property type="match status" value="1"/>
</dbReference>
<feature type="non-terminal residue" evidence="3">
    <location>
        <position position="438"/>
    </location>
</feature>
<name>M2RBU1_CERS8</name>
<evidence type="ECO:0000313" key="4">
    <source>
        <dbReference type="Proteomes" id="UP000016930"/>
    </source>
</evidence>